<evidence type="ECO:0000313" key="2">
    <source>
        <dbReference type="EMBL" id="KAF9804266.1"/>
    </source>
</evidence>
<reference evidence="2" key="1">
    <citation type="submission" date="2020-11" db="EMBL/GenBank/DDBJ databases">
        <authorList>
            <person name="Koelle M."/>
            <person name="Horta M.A.C."/>
            <person name="Nowrousian M."/>
            <person name="Ohm R.A."/>
            <person name="Benz P."/>
            <person name="Pilgard A."/>
        </authorList>
    </citation>
    <scope>NUCLEOTIDE SEQUENCE</scope>
    <source>
        <strain evidence="2">FPRL280</strain>
    </source>
</reference>
<evidence type="ECO:0000259" key="1">
    <source>
        <dbReference type="Pfam" id="PF01636"/>
    </source>
</evidence>
<dbReference type="InterPro" id="IPR051678">
    <property type="entry name" value="AGP_Transferase"/>
</dbReference>
<dbReference type="PANTHER" id="PTHR21310">
    <property type="entry name" value="AMINOGLYCOSIDE PHOSPHOTRANSFERASE-RELATED-RELATED"/>
    <property type="match status" value="1"/>
</dbReference>
<protein>
    <recommendedName>
        <fullName evidence="1">Aminoglycoside phosphotransferase domain-containing protein</fullName>
    </recommendedName>
</protein>
<reference evidence="2" key="2">
    <citation type="journal article" name="Front. Microbiol.">
        <title>Degradative Capacity of Two Strains of Rhodonia placenta: From Phenotype to Genotype.</title>
        <authorList>
            <person name="Kolle M."/>
            <person name="Horta M.A.C."/>
            <person name="Nowrousian M."/>
            <person name="Ohm R.A."/>
            <person name="Benz J.P."/>
            <person name="Pilgard A."/>
        </authorList>
    </citation>
    <scope>NUCLEOTIDE SEQUENCE</scope>
    <source>
        <strain evidence="2">FPRL280</strain>
    </source>
</reference>
<dbReference type="AlphaFoldDB" id="A0A8H7NUC0"/>
<feature type="domain" description="Aminoglycoside phosphotransferase" evidence="1">
    <location>
        <begin position="9"/>
        <end position="202"/>
    </location>
</feature>
<evidence type="ECO:0000313" key="3">
    <source>
        <dbReference type="Proteomes" id="UP000639403"/>
    </source>
</evidence>
<dbReference type="Pfam" id="PF01636">
    <property type="entry name" value="APH"/>
    <property type="match status" value="1"/>
</dbReference>
<dbReference type="CDD" id="cd05120">
    <property type="entry name" value="APH_ChoK_like"/>
    <property type="match status" value="1"/>
</dbReference>
<dbReference type="SUPFAM" id="SSF56112">
    <property type="entry name" value="Protein kinase-like (PK-like)"/>
    <property type="match status" value="1"/>
</dbReference>
<accession>A0A8H7NUC0</accession>
<dbReference type="EMBL" id="JADOXO010000453">
    <property type="protein sequence ID" value="KAF9804266.1"/>
    <property type="molecule type" value="Genomic_DNA"/>
</dbReference>
<dbReference type="InterPro" id="IPR002575">
    <property type="entry name" value="Aminoglycoside_PTrfase"/>
</dbReference>
<dbReference type="Proteomes" id="UP000639403">
    <property type="component" value="Unassembled WGS sequence"/>
</dbReference>
<name>A0A8H7NUC0_9APHY</name>
<gene>
    <name evidence="2" type="ORF">IEO21_09451</name>
</gene>
<comment type="caution">
    <text evidence="2">The sequence shown here is derived from an EMBL/GenBank/DDBJ whole genome shotgun (WGS) entry which is preliminary data.</text>
</comment>
<dbReference type="InterPro" id="IPR011009">
    <property type="entry name" value="Kinase-like_dom_sf"/>
</dbReference>
<organism evidence="2 3">
    <name type="scientific">Rhodonia placenta</name>
    <dbReference type="NCBI Taxonomy" id="104341"/>
    <lineage>
        <taxon>Eukaryota</taxon>
        <taxon>Fungi</taxon>
        <taxon>Dikarya</taxon>
        <taxon>Basidiomycota</taxon>
        <taxon>Agaricomycotina</taxon>
        <taxon>Agaricomycetes</taxon>
        <taxon>Polyporales</taxon>
        <taxon>Adustoporiaceae</taxon>
        <taxon>Rhodonia</taxon>
    </lineage>
</organism>
<dbReference type="Gene3D" id="3.90.1200.10">
    <property type="match status" value="1"/>
</dbReference>
<proteinExistence type="predicted"/>
<sequence length="230" mass="26955">MPLPFGLYLKRAYPQEVLATQYVREHTTIPVPRIIDVAPFCNRFYVLMTKVPGEQLGKRAGHISNFSPCQFQVLQDTLRDWFDQLRDLEPPDLHAVCSFDSNGVRSFRISNDGYAGPFASEKEFNKRLLQYSEATHTELAAASHSKPHRICFTHGDISPHNILLDEDMRPVGLVDWECAGWMPEYWDYTYALYMRYPVYMEWVDLFTRIFPQYRVEFEAECKLWEVAAPW</sequence>
<dbReference type="PANTHER" id="PTHR21310:SF55">
    <property type="entry name" value="AMINOGLYCOSIDE PHOSPHOTRANSFERASE DOMAIN-CONTAINING PROTEIN"/>
    <property type="match status" value="1"/>
</dbReference>